<proteinExistence type="predicted"/>
<dbReference type="EMBL" id="ANOH01000351">
    <property type="protein sequence ID" value="EMI53451.1"/>
    <property type="molecule type" value="Genomic_DNA"/>
</dbReference>
<dbReference type="PATRIC" id="fig|1263870.3.peg.5409"/>
<reference evidence="1 2" key="1">
    <citation type="journal article" date="2013" name="Mar. Genomics">
        <title>Expression of sulfatases in Rhodopirellula baltica and the diversity of sulfatases in the genus Rhodopirellula.</title>
        <authorList>
            <person name="Wegner C.E."/>
            <person name="Richter-Heitmann T."/>
            <person name="Klindworth A."/>
            <person name="Klockow C."/>
            <person name="Richter M."/>
            <person name="Achstetter T."/>
            <person name="Glockner F.O."/>
            <person name="Harder J."/>
        </authorList>
    </citation>
    <scope>NUCLEOTIDE SEQUENCE [LARGE SCALE GENOMIC DNA]</scope>
    <source>
        <strain evidence="1 2">SM41</strain>
    </source>
</reference>
<keyword evidence="2" id="KW-1185">Reference proteome</keyword>
<protein>
    <submittedName>
        <fullName evidence="1">Uncharacterized protein</fullName>
    </submittedName>
</protein>
<dbReference type="Proteomes" id="UP000011885">
    <property type="component" value="Unassembled WGS sequence"/>
</dbReference>
<accession>M5U6F8</accession>
<organism evidence="1 2">
    <name type="scientific">Rhodopirellula sallentina SM41</name>
    <dbReference type="NCBI Taxonomy" id="1263870"/>
    <lineage>
        <taxon>Bacteria</taxon>
        <taxon>Pseudomonadati</taxon>
        <taxon>Planctomycetota</taxon>
        <taxon>Planctomycetia</taxon>
        <taxon>Pirellulales</taxon>
        <taxon>Pirellulaceae</taxon>
        <taxon>Rhodopirellula</taxon>
    </lineage>
</organism>
<name>M5U6F8_9BACT</name>
<dbReference type="AlphaFoldDB" id="M5U6F8"/>
<evidence type="ECO:0000313" key="1">
    <source>
        <dbReference type="EMBL" id="EMI53451.1"/>
    </source>
</evidence>
<sequence length="55" mass="6312">MLLNKISEALMTPQVEAEEDSTKKPFNRRLSRRGIIIQATREEHSVSTHMTYAVP</sequence>
<gene>
    <name evidence="1" type="ORF">RSSM_05115</name>
</gene>
<evidence type="ECO:0000313" key="2">
    <source>
        <dbReference type="Proteomes" id="UP000011885"/>
    </source>
</evidence>
<comment type="caution">
    <text evidence="1">The sequence shown here is derived from an EMBL/GenBank/DDBJ whole genome shotgun (WGS) entry which is preliminary data.</text>
</comment>